<feature type="domain" description="PglD N-terminal" evidence="4">
    <location>
        <begin position="19"/>
        <end position="91"/>
    </location>
</feature>
<evidence type="ECO:0000313" key="6">
    <source>
        <dbReference type="Proteomes" id="UP001589865"/>
    </source>
</evidence>
<accession>A0ABV6JNX1</accession>
<gene>
    <name evidence="5" type="ORF">ACFFGY_03550</name>
</gene>
<dbReference type="Proteomes" id="UP001589865">
    <property type="component" value="Unassembled WGS sequence"/>
</dbReference>
<reference evidence="5 6" key="1">
    <citation type="submission" date="2024-09" db="EMBL/GenBank/DDBJ databases">
        <authorList>
            <person name="Sun Q."/>
            <person name="Mori K."/>
        </authorList>
    </citation>
    <scope>NUCLEOTIDE SEQUENCE [LARGE SCALE GENOMIC DNA]</scope>
    <source>
        <strain evidence="5 6">TBRC 5777</strain>
    </source>
</reference>
<dbReference type="InterPro" id="IPR050179">
    <property type="entry name" value="Trans_hexapeptide_repeat"/>
</dbReference>
<keyword evidence="3" id="KW-0677">Repeat</keyword>
<evidence type="ECO:0000256" key="2">
    <source>
        <dbReference type="ARBA" id="ARBA00022679"/>
    </source>
</evidence>
<protein>
    <submittedName>
        <fullName evidence="5">Acetyltransferase</fullName>
    </submittedName>
</protein>
<dbReference type="RefSeq" id="WP_377043004.1">
    <property type="nucleotide sequence ID" value="NZ_JBHLUN010000002.1"/>
</dbReference>
<dbReference type="InterPro" id="IPR011004">
    <property type="entry name" value="Trimer_LpxA-like_sf"/>
</dbReference>
<evidence type="ECO:0000313" key="5">
    <source>
        <dbReference type="EMBL" id="MFC0407309.1"/>
    </source>
</evidence>
<dbReference type="Pfam" id="PF17836">
    <property type="entry name" value="PglD_N"/>
    <property type="match status" value="1"/>
</dbReference>
<name>A0ABV6JNX1_9PROT</name>
<dbReference type="SUPFAM" id="SSF51161">
    <property type="entry name" value="Trimeric LpxA-like enzymes"/>
    <property type="match status" value="1"/>
</dbReference>
<comment type="caution">
    <text evidence="5">The sequence shown here is derived from an EMBL/GenBank/DDBJ whole genome shotgun (WGS) entry which is preliminary data.</text>
</comment>
<dbReference type="InterPro" id="IPR020019">
    <property type="entry name" value="AcTrfase_PglD-like"/>
</dbReference>
<keyword evidence="2" id="KW-0808">Transferase</keyword>
<keyword evidence="6" id="KW-1185">Reference proteome</keyword>
<dbReference type="PROSITE" id="PS00101">
    <property type="entry name" value="HEXAPEP_TRANSFERASES"/>
    <property type="match status" value="1"/>
</dbReference>
<evidence type="ECO:0000259" key="4">
    <source>
        <dbReference type="Pfam" id="PF17836"/>
    </source>
</evidence>
<sequence length="222" mass="21843">MSHPSFAPPGDAAHATPTVLIGAGGHAAALIEVIRAAGLLHPVGCLDQSATAPVLGVPVIGDEARLEALRHEGVAAVVVCIGHNATRLRWIGRARALGYALPVVAHPAAILSPSARLGAGSVVLPRAVLGARALAGEGTILNTGTIVEHDCELGHGVHVAPGAVLGGGVRVGDGALIGIGAALRPLVRVGREAVVGTGAAVVEDVADGATVGGVPARPLARE</sequence>
<dbReference type="InterPro" id="IPR018357">
    <property type="entry name" value="Hexapep_transf_CS"/>
</dbReference>
<evidence type="ECO:0000256" key="1">
    <source>
        <dbReference type="ARBA" id="ARBA00007274"/>
    </source>
</evidence>
<dbReference type="CDD" id="cd03360">
    <property type="entry name" value="LbH_AT_putative"/>
    <property type="match status" value="1"/>
</dbReference>
<proteinExistence type="inferred from homology"/>
<dbReference type="Gene3D" id="2.160.10.10">
    <property type="entry name" value="Hexapeptide repeat proteins"/>
    <property type="match status" value="1"/>
</dbReference>
<organism evidence="5 6">
    <name type="scientific">Roseomonas elaeocarpi</name>
    <dbReference type="NCBI Taxonomy" id="907779"/>
    <lineage>
        <taxon>Bacteria</taxon>
        <taxon>Pseudomonadati</taxon>
        <taxon>Pseudomonadota</taxon>
        <taxon>Alphaproteobacteria</taxon>
        <taxon>Acetobacterales</taxon>
        <taxon>Roseomonadaceae</taxon>
        <taxon>Roseomonas</taxon>
    </lineage>
</organism>
<dbReference type="PANTHER" id="PTHR43300">
    <property type="entry name" value="ACETYLTRANSFERASE"/>
    <property type="match status" value="1"/>
</dbReference>
<dbReference type="Gene3D" id="3.40.50.20">
    <property type="match status" value="1"/>
</dbReference>
<dbReference type="InterPro" id="IPR041561">
    <property type="entry name" value="PglD_N"/>
</dbReference>
<comment type="similarity">
    <text evidence="1">Belongs to the transferase hexapeptide repeat family.</text>
</comment>
<dbReference type="EMBL" id="JBHLUN010000002">
    <property type="protein sequence ID" value="MFC0407309.1"/>
    <property type="molecule type" value="Genomic_DNA"/>
</dbReference>
<dbReference type="NCBIfam" id="TIGR03570">
    <property type="entry name" value="NeuD_NnaD"/>
    <property type="match status" value="1"/>
</dbReference>
<dbReference type="PANTHER" id="PTHR43300:SF7">
    <property type="entry name" value="UDP-N-ACETYLBACILLOSAMINE N-ACETYLTRANSFERASE"/>
    <property type="match status" value="1"/>
</dbReference>
<evidence type="ECO:0000256" key="3">
    <source>
        <dbReference type="ARBA" id="ARBA00022737"/>
    </source>
</evidence>